<dbReference type="OrthoDB" id="2962756at2"/>
<organism evidence="1 2">
    <name type="scientific">Methyloprofundus sedimenti</name>
    <dbReference type="NCBI Taxonomy" id="1420851"/>
    <lineage>
        <taxon>Bacteria</taxon>
        <taxon>Pseudomonadati</taxon>
        <taxon>Pseudomonadota</taxon>
        <taxon>Gammaproteobacteria</taxon>
        <taxon>Methylococcales</taxon>
        <taxon>Methylococcaceae</taxon>
        <taxon>Methyloprofundus</taxon>
    </lineage>
</organism>
<evidence type="ECO:0000313" key="1">
    <source>
        <dbReference type="EMBL" id="OQK15442.1"/>
    </source>
</evidence>
<keyword evidence="2" id="KW-1185">Reference proteome</keyword>
<accession>A0A1V8M1N7</accession>
<dbReference type="AlphaFoldDB" id="A0A1V8M1N7"/>
<protein>
    <submittedName>
        <fullName evidence="1">Uncharacterized protein</fullName>
    </submittedName>
</protein>
<evidence type="ECO:0000313" key="2">
    <source>
        <dbReference type="Proteomes" id="UP000191980"/>
    </source>
</evidence>
<name>A0A1V8M1N7_9GAMM</name>
<dbReference type="Proteomes" id="UP000191980">
    <property type="component" value="Unassembled WGS sequence"/>
</dbReference>
<dbReference type="EMBL" id="LPUF01000004">
    <property type="protein sequence ID" value="OQK15442.1"/>
    <property type="molecule type" value="Genomic_DNA"/>
</dbReference>
<proteinExistence type="predicted"/>
<gene>
    <name evidence="1" type="ORF">AU255_18410</name>
</gene>
<sequence>MIQTQYGTFNGDTWEDLCQLVFKSKYGDQNYQEMPASPGDFGIEGFIKNNGVAFQCYCPDRHYTQKELYDKQRDKITKDLNKLKKYEADIESRIGSNKIKEWIFLSPSITDNELLKHSQTKQEEVKLWNLSIIASDFKVILKDADFYAKEIHEIQSAKGNKLIFLSALDDIENIPLKDMNEYEKNISRKNEKRCIFNGAIDEKKHNRLNKITSKKWTDGDTFLGKIEKEASEIYFQIIRVISQYESEVEELCITWQGDSEVLISKIKDELGVRIGEAIPSLGEAERYKIADETTSKWLALCPLDIE</sequence>
<dbReference type="RefSeq" id="WP_080524381.1">
    <property type="nucleotide sequence ID" value="NZ_LPUF01000004.1"/>
</dbReference>
<dbReference type="STRING" id="1420851.AU255_18410"/>
<reference evidence="1 2" key="1">
    <citation type="submission" date="2015-12" db="EMBL/GenBank/DDBJ databases">
        <authorList>
            <person name="Shamseldin A."/>
            <person name="Moawad H."/>
            <person name="Abd El-Rahim W.M."/>
            <person name="Sadowsky M.J."/>
        </authorList>
    </citation>
    <scope>NUCLEOTIDE SEQUENCE [LARGE SCALE GENOMIC DNA]</scope>
    <source>
        <strain evidence="1 2">WF1</strain>
    </source>
</reference>
<comment type="caution">
    <text evidence="1">The sequence shown here is derived from an EMBL/GenBank/DDBJ whole genome shotgun (WGS) entry which is preliminary data.</text>
</comment>